<evidence type="ECO:0000313" key="3">
    <source>
        <dbReference type="EMBL" id="EER00612.1"/>
    </source>
</evidence>
<feature type="region of interest" description="Disordered" evidence="1">
    <location>
        <begin position="300"/>
        <end position="334"/>
    </location>
</feature>
<evidence type="ECO:0000313" key="4">
    <source>
        <dbReference type="Proteomes" id="UP000007800"/>
    </source>
</evidence>
<feature type="region of interest" description="Disordered" evidence="1">
    <location>
        <begin position="1"/>
        <end position="44"/>
    </location>
</feature>
<dbReference type="EMBL" id="GG684902">
    <property type="protein sequence ID" value="EER00612.1"/>
    <property type="molecule type" value="Genomic_DNA"/>
</dbReference>
<dbReference type="PANTHER" id="PTHR19308">
    <property type="entry name" value="PHOSPHATIDYLCHOLINE TRANSFER PROTEIN"/>
    <property type="match status" value="1"/>
</dbReference>
<dbReference type="PROSITE" id="PS50848">
    <property type="entry name" value="START"/>
    <property type="match status" value="3"/>
</dbReference>
<feature type="compositionally biased region" description="Basic and acidic residues" evidence="1">
    <location>
        <begin position="306"/>
        <end position="318"/>
    </location>
</feature>
<feature type="region of interest" description="Disordered" evidence="1">
    <location>
        <begin position="559"/>
        <end position="596"/>
    </location>
</feature>
<feature type="domain" description="START" evidence="2">
    <location>
        <begin position="144"/>
        <end position="273"/>
    </location>
</feature>
<evidence type="ECO:0000259" key="2">
    <source>
        <dbReference type="PROSITE" id="PS50848"/>
    </source>
</evidence>
<gene>
    <name evidence="3" type="ORF">Pmar_PMAR021984</name>
</gene>
<organism evidence="4">
    <name type="scientific">Perkinsus marinus (strain ATCC 50983 / TXsc)</name>
    <dbReference type="NCBI Taxonomy" id="423536"/>
    <lineage>
        <taxon>Eukaryota</taxon>
        <taxon>Sar</taxon>
        <taxon>Alveolata</taxon>
        <taxon>Perkinsozoa</taxon>
        <taxon>Perkinsea</taxon>
        <taxon>Perkinsida</taxon>
        <taxon>Perkinsidae</taxon>
        <taxon>Perkinsus</taxon>
    </lineage>
</organism>
<dbReference type="AlphaFoldDB" id="C5LRQ3"/>
<dbReference type="InterPro" id="IPR023393">
    <property type="entry name" value="START-like_dom_sf"/>
</dbReference>
<dbReference type="Gene3D" id="3.30.530.20">
    <property type="match status" value="3"/>
</dbReference>
<reference evidence="3 4" key="1">
    <citation type="submission" date="2008-07" db="EMBL/GenBank/DDBJ databases">
        <authorList>
            <person name="El-Sayed N."/>
            <person name="Caler E."/>
            <person name="Inman J."/>
            <person name="Amedeo P."/>
            <person name="Hass B."/>
            <person name="Wortman J."/>
        </authorList>
    </citation>
    <scope>NUCLEOTIDE SEQUENCE [LARGE SCALE GENOMIC DNA]</scope>
    <source>
        <strain evidence="4">ATCC 50983 / TXsc</strain>
    </source>
</reference>
<feature type="compositionally biased region" description="Polar residues" evidence="1">
    <location>
        <begin position="586"/>
        <end position="596"/>
    </location>
</feature>
<dbReference type="PANTHER" id="PTHR19308:SF14">
    <property type="entry name" value="START DOMAIN-CONTAINING PROTEIN"/>
    <property type="match status" value="1"/>
</dbReference>
<evidence type="ECO:0000256" key="1">
    <source>
        <dbReference type="SAM" id="MobiDB-lite"/>
    </source>
</evidence>
<dbReference type="InterPro" id="IPR051213">
    <property type="entry name" value="START_lipid_transfer"/>
</dbReference>
<dbReference type="Proteomes" id="UP000007800">
    <property type="component" value="Unassembled WGS sequence"/>
</dbReference>
<dbReference type="GO" id="GO:0008289">
    <property type="term" value="F:lipid binding"/>
    <property type="evidence" value="ECO:0007669"/>
    <property type="project" value="InterPro"/>
</dbReference>
<name>C5LRQ3_PERM5</name>
<keyword evidence="4" id="KW-1185">Reference proteome</keyword>
<dbReference type="OrthoDB" id="5403181at2759"/>
<accession>C5LRQ3</accession>
<proteinExistence type="predicted"/>
<dbReference type="RefSeq" id="XP_002767894.1">
    <property type="nucleotide sequence ID" value="XM_002767848.1"/>
</dbReference>
<dbReference type="GO" id="GO:0005737">
    <property type="term" value="C:cytoplasm"/>
    <property type="evidence" value="ECO:0007669"/>
    <property type="project" value="UniProtKB-ARBA"/>
</dbReference>
<dbReference type="InParanoid" id="C5LRQ3"/>
<dbReference type="SUPFAM" id="SSF55961">
    <property type="entry name" value="Bet v1-like"/>
    <property type="match status" value="3"/>
</dbReference>
<dbReference type="InterPro" id="IPR002913">
    <property type="entry name" value="START_lipid-bd_dom"/>
</dbReference>
<sequence>MGCFSSKQEDIVAQPLHHSDHGSKHSVKSAATRMDDAAGKPSNEITVSGVDPVTGHPPSPATTVPTLASQVSRVYTEARANFARDVAKDSQKALLAFEGDHCFQSSGVVDEVTLLSRPSGQGSARVVGGKVTLPAGLGVGVDQVVAFLMDFDARSTWDTSFKRWKVIEKFDDADPPVSICWAATRNLSSVLVDRDFVFAMMAEKLSPSRAVVSYRSLDLVDYPEGKYDLSLTRGTIVNSGYIVEALDGVIFISLFEQIDLGGSAPSFVAERELSTLPLKLVKLHTAIMSSKIVVAPTTAKTTAEPIKSDDEVPKRAVEESQPAAAEAENTSLSEEGQRMMKVGLDAQAALLAFQKDSSFKSKGKSGPVELSVRSQNGSEMQVVCGKMNWGKDYTISQVMEFLGDMTNKVNWDDQLIEGKVLKSYLNDGQREVTLTWTSYKGEMGVAGRDFIYAAVNEKVSETKGVMTCRSVDLDEFPEHKFSAEACRGFIQNAGYVIDKAPSGDLIVSFYNQVDVRGSVPTWIVNKATMKQPMSLVPAFAAIKHYKFKPVPVAVPSAKDEVPMVEKPQSLPVPEKPEESVKEVAATTESQPPNEITSPQAKMALDAGMTAQKALLAFEKDPTFKSQGRSGNVDLFVRPQTVTERQVVCGKMSFGKEYTIKQIMQFINDLASKETWDSQFQDGRVLETYSETSDRTLTLTWAAYKKQMGVAGRDFVYAVLIEMVSPTVGVIATRSVNRDDYPEHKFLDTHCRGFIDNAGYVIHDVDGEKIVSFYNQVDVGGSVPTWIVNKAQMKQPMSLDSTFQALKKHKFDPAE</sequence>
<dbReference type="CDD" id="cd00177">
    <property type="entry name" value="START"/>
    <property type="match status" value="3"/>
</dbReference>
<protein>
    <recommendedName>
        <fullName evidence="2">START domain-containing protein</fullName>
    </recommendedName>
</protein>
<dbReference type="Pfam" id="PF01852">
    <property type="entry name" value="START"/>
    <property type="match status" value="3"/>
</dbReference>
<feature type="domain" description="START" evidence="2">
    <location>
        <begin position="398"/>
        <end position="527"/>
    </location>
</feature>
<dbReference type="GeneID" id="9043701"/>
<feature type="domain" description="START" evidence="2">
    <location>
        <begin position="662"/>
        <end position="790"/>
    </location>
</feature>